<feature type="domain" description="Reverse transcriptase" evidence="1">
    <location>
        <begin position="53"/>
        <end position="145"/>
    </location>
</feature>
<dbReference type="Pfam" id="PF00078">
    <property type="entry name" value="RVT_1"/>
    <property type="match status" value="1"/>
</dbReference>
<evidence type="ECO:0000313" key="3">
    <source>
        <dbReference type="Proteomes" id="UP001281410"/>
    </source>
</evidence>
<sequence length="145" mass="16154">MHPTKALGPDGLHDMFYQKNWELVGPSVTVACLKCLNEGADLATINDTLIALIPKVSSVERIEEYRQISLCNVIFKIVAKTMANRLRLVLGQVISESQSAFIPGHSISDNAIIRFECLHSLRTRVLNEGTLALKLDMTKAYDRVE</sequence>
<evidence type="ECO:0000259" key="1">
    <source>
        <dbReference type="Pfam" id="PF00078"/>
    </source>
</evidence>
<comment type="caution">
    <text evidence="2">The sequence shown here is derived from an EMBL/GenBank/DDBJ whole genome shotgun (WGS) entry which is preliminary data.</text>
</comment>
<evidence type="ECO:0000313" key="2">
    <source>
        <dbReference type="EMBL" id="KAK3187925.1"/>
    </source>
</evidence>
<reference evidence="2" key="1">
    <citation type="journal article" date="2023" name="Plant J.">
        <title>Genome sequences and population genomics provide insights into the demographic history, inbreeding, and mutation load of two 'living fossil' tree species of Dipteronia.</title>
        <authorList>
            <person name="Feng Y."/>
            <person name="Comes H.P."/>
            <person name="Chen J."/>
            <person name="Zhu S."/>
            <person name="Lu R."/>
            <person name="Zhang X."/>
            <person name="Li P."/>
            <person name="Qiu J."/>
            <person name="Olsen K.M."/>
            <person name="Qiu Y."/>
        </authorList>
    </citation>
    <scope>NUCLEOTIDE SEQUENCE</scope>
    <source>
        <strain evidence="2">NBL</strain>
    </source>
</reference>
<dbReference type="AlphaFoldDB" id="A0AAD9ZPG3"/>
<dbReference type="EMBL" id="JANJYJ010000009">
    <property type="protein sequence ID" value="KAK3187925.1"/>
    <property type="molecule type" value="Genomic_DNA"/>
</dbReference>
<keyword evidence="3" id="KW-1185">Reference proteome</keyword>
<dbReference type="Proteomes" id="UP001281410">
    <property type="component" value="Unassembled WGS sequence"/>
</dbReference>
<protein>
    <recommendedName>
        <fullName evidence="1">Reverse transcriptase domain-containing protein</fullName>
    </recommendedName>
</protein>
<accession>A0AAD9ZPG3</accession>
<gene>
    <name evidence="2" type="ORF">Dsin_027486</name>
</gene>
<proteinExistence type="predicted"/>
<organism evidence="2 3">
    <name type="scientific">Dipteronia sinensis</name>
    <dbReference type="NCBI Taxonomy" id="43782"/>
    <lineage>
        <taxon>Eukaryota</taxon>
        <taxon>Viridiplantae</taxon>
        <taxon>Streptophyta</taxon>
        <taxon>Embryophyta</taxon>
        <taxon>Tracheophyta</taxon>
        <taxon>Spermatophyta</taxon>
        <taxon>Magnoliopsida</taxon>
        <taxon>eudicotyledons</taxon>
        <taxon>Gunneridae</taxon>
        <taxon>Pentapetalae</taxon>
        <taxon>rosids</taxon>
        <taxon>malvids</taxon>
        <taxon>Sapindales</taxon>
        <taxon>Sapindaceae</taxon>
        <taxon>Hippocastanoideae</taxon>
        <taxon>Acereae</taxon>
        <taxon>Dipteronia</taxon>
    </lineage>
</organism>
<dbReference type="PANTHER" id="PTHR19446">
    <property type="entry name" value="REVERSE TRANSCRIPTASES"/>
    <property type="match status" value="1"/>
</dbReference>
<name>A0AAD9ZPG3_9ROSI</name>
<dbReference type="InterPro" id="IPR000477">
    <property type="entry name" value="RT_dom"/>
</dbReference>